<evidence type="ECO:0000256" key="4">
    <source>
        <dbReference type="ARBA" id="ARBA00023263"/>
    </source>
</evidence>
<dbReference type="eggNOG" id="COG3539">
    <property type="taxonomic scope" value="Bacteria"/>
</dbReference>
<dbReference type="SUPFAM" id="SSF49401">
    <property type="entry name" value="Bacterial adhesins"/>
    <property type="match status" value="1"/>
</dbReference>
<keyword evidence="3 5" id="KW-0732">Signal</keyword>
<keyword evidence="7" id="KW-1185">Reference proteome</keyword>
<evidence type="ECO:0008006" key="8">
    <source>
        <dbReference type="Google" id="ProtNLM"/>
    </source>
</evidence>
<comment type="subcellular location">
    <subcellularLocation>
        <location evidence="1">Fimbrium</location>
    </subcellularLocation>
</comment>
<dbReference type="PANTHER" id="PTHR33420:SF3">
    <property type="entry name" value="FIMBRIAL SUBUNIT ELFA"/>
    <property type="match status" value="1"/>
</dbReference>
<protein>
    <recommendedName>
        <fullName evidence="8">Fimbrial protein</fullName>
    </recommendedName>
</protein>
<evidence type="ECO:0000256" key="2">
    <source>
        <dbReference type="ARBA" id="ARBA00006671"/>
    </source>
</evidence>
<evidence type="ECO:0000313" key="6">
    <source>
        <dbReference type="EMBL" id="AHG18671.1"/>
    </source>
</evidence>
<dbReference type="PANTHER" id="PTHR33420">
    <property type="entry name" value="FIMBRIAL SUBUNIT ELFA-RELATED"/>
    <property type="match status" value="1"/>
</dbReference>
<dbReference type="GO" id="GO:0009289">
    <property type="term" value="C:pilus"/>
    <property type="evidence" value="ECO:0007669"/>
    <property type="project" value="UniProtKB-SubCell"/>
</dbReference>
<evidence type="ECO:0000256" key="1">
    <source>
        <dbReference type="ARBA" id="ARBA00004561"/>
    </source>
</evidence>
<dbReference type="GO" id="GO:0043709">
    <property type="term" value="P:cell adhesion involved in single-species biofilm formation"/>
    <property type="evidence" value="ECO:0007669"/>
    <property type="project" value="TreeGrafter"/>
</dbReference>
<dbReference type="InterPro" id="IPR039458">
    <property type="entry name" value="FimA-like"/>
</dbReference>
<keyword evidence="4" id="KW-0281">Fimbrium</keyword>
<evidence type="ECO:0000313" key="7">
    <source>
        <dbReference type="Proteomes" id="UP000019030"/>
    </source>
</evidence>
<sequence>MKALSIKTGLASLILAGLSSNAFAYDAQINITGELTESTCLINGANSPAIKDVTLPTLSKTALTGAGSWAGRVPVSFQLSGCDVSTTGATATFENGPNISADGNMKNLAATNAATNVEVQLLNSEGTVLNLASDTVTTPIADEAGTLQFFVQYFSKDGGATAGQVVSHVEFSMNYN</sequence>
<organism evidence="6 7">
    <name type="scientific">Chania multitudinisentens RB-25</name>
    <dbReference type="NCBI Taxonomy" id="1441930"/>
    <lineage>
        <taxon>Bacteria</taxon>
        <taxon>Pseudomonadati</taxon>
        <taxon>Pseudomonadota</taxon>
        <taxon>Gammaproteobacteria</taxon>
        <taxon>Enterobacterales</taxon>
        <taxon>Yersiniaceae</taxon>
        <taxon>Chania</taxon>
    </lineage>
</organism>
<reference evidence="6 7" key="2">
    <citation type="submission" date="2015-03" db="EMBL/GenBank/DDBJ databases">
        <authorList>
            <person name="Chan K.-G."/>
        </authorList>
    </citation>
    <scope>NUCLEOTIDE SEQUENCE [LARGE SCALE GENOMIC DNA]</scope>
    <source>
        <strain evidence="6 7">RB-25</strain>
    </source>
</reference>
<feature type="signal peptide" evidence="5">
    <location>
        <begin position="1"/>
        <end position="24"/>
    </location>
</feature>
<dbReference type="OrthoDB" id="7030999at2"/>
<proteinExistence type="inferred from homology"/>
<dbReference type="AlphaFoldDB" id="W0L4M9"/>
<dbReference type="Proteomes" id="UP000019030">
    <property type="component" value="Chromosome"/>
</dbReference>
<gene>
    <name evidence="6" type="ORF">Z042_02905</name>
</gene>
<dbReference type="RefSeq" id="WP_024914172.1">
    <property type="nucleotide sequence ID" value="NZ_CP007044.2"/>
</dbReference>
<feature type="chain" id="PRO_5005715195" description="Fimbrial protein" evidence="5">
    <location>
        <begin position="25"/>
        <end position="176"/>
    </location>
</feature>
<evidence type="ECO:0000256" key="5">
    <source>
        <dbReference type="SAM" id="SignalP"/>
    </source>
</evidence>
<accession>W0L4M9</accession>
<dbReference type="EMBL" id="CP007044">
    <property type="protein sequence ID" value="AHG18671.1"/>
    <property type="molecule type" value="Genomic_DNA"/>
</dbReference>
<evidence type="ECO:0000256" key="3">
    <source>
        <dbReference type="ARBA" id="ARBA00022729"/>
    </source>
</evidence>
<dbReference type="HOGENOM" id="CLU_088965_2_1_6"/>
<dbReference type="Gene3D" id="2.60.40.1090">
    <property type="entry name" value="Fimbrial-type adhesion domain"/>
    <property type="match status" value="1"/>
</dbReference>
<name>W0L4M9_9GAMM</name>
<dbReference type="InterPro" id="IPR008966">
    <property type="entry name" value="Adhesion_dom_sf"/>
</dbReference>
<dbReference type="InterPro" id="IPR036937">
    <property type="entry name" value="Adhesion_dom_fimbrial_sf"/>
</dbReference>
<dbReference type="STRING" id="1441930.Z042_02905"/>
<dbReference type="InterPro" id="IPR050263">
    <property type="entry name" value="Bact_Fimbrial_Adh_Pro"/>
</dbReference>
<comment type="similarity">
    <text evidence="2">Belongs to the fimbrial protein family.</text>
</comment>
<dbReference type="Pfam" id="PF16970">
    <property type="entry name" value="FimA"/>
    <property type="match status" value="1"/>
</dbReference>
<dbReference type="KEGG" id="sfo:Z042_02905"/>
<dbReference type="PATRIC" id="fig|1441930.4.peg.590"/>
<reference evidence="6 7" key="1">
    <citation type="submission" date="2014-01" db="EMBL/GenBank/DDBJ databases">
        <title>Isolation of Serratia multitudinisentens RB-25 from Ex-Landfill site.</title>
        <authorList>
            <person name="Robson E.H.J."/>
        </authorList>
    </citation>
    <scope>NUCLEOTIDE SEQUENCE [LARGE SCALE GENOMIC DNA]</scope>
    <source>
        <strain evidence="6 7">RB-25</strain>
    </source>
</reference>